<name>A0A6P7H9D5_DIAVI</name>
<organism evidence="1">
    <name type="scientific">Diabrotica virgifera virgifera</name>
    <name type="common">western corn rootworm</name>
    <dbReference type="NCBI Taxonomy" id="50390"/>
    <lineage>
        <taxon>Eukaryota</taxon>
        <taxon>Metazoa</taxon>
        <taxon>Ecdysozoa</taxon>
        <taxon>Arthropoda</taxon>
        <taxon>Hexapoda</taxon>
        <taxon>Insecta</taxon>
        <taxon>Pterygota</taxon>
        <taxon>Neoptera</taxon>
        <taxon>Endopterygota</taxon>
        <taxon>Coleoptera</taxon>
        <taxon>Polyphaga</taxon>
        <taxon>Cucujiformia</taxon>
        <taxon>Chrysomeloidea</taxon>
        <taxon>Chrysomelidae</taxon>
        <taxon>Galerucinae</taxon>
        <taxon>Diabroticina</taxon>
        <taxon>Diabroticites</taxon>
        <taxon>Diabrotica</taxon>
    </lineage>
</organism>
<dbReference type="PANTHER" id="PTHR33939:SF1">
    <property type="entry name" value="DUF4371 DOMAIN-CONTAINING PROTEIN"/>
    <property type="match status" value="1"/>
</dbReference>
<accession>A0A6P7H9D5</accession>
<evidence type="ECO:0000313" key="1">
    <source>
        <dbReference type="RefSeq" id="XP_028155257.1"/>
    </source>
</evidence>
<proteinExistence type="predicted"/>
<dbReference type="AlphaFoldDB" id="A0A6P7H9D5"/>
<protein>
    <submittedName>
        <fullName evidence="1">Uncharacterized protein LOC114349023</fullName>
    </submittedName>
</protein>
<gene>
    <name evidence="1" type="primary">LOC114349023</name>
</gene>
<feature type="non-terminal residue" evidence="1">
    <location>
        <position position="140"/>
    </location>
</feature>
<dbReference type="InParanoid" id="A0A6P7H9D5"/>
<sequence length="140" mass="16537">MEGWIESSIRKGMVFKYYPYIGSDTGFLDDGLLLFESRKTGDYHEEMTFEVFEQWFKRILPKLEPGSGVVMDNASYHSRRLEQLPTTAWRKGRIQEWLTEKGIAYEESMLKIQLLDIAQIRKMEYLKYAVDETTKDYGVK</sequence>
<reference evidence="1" key="1">
    <citation type="submission" date="2025-08" db="UniProtKB">
        <authorList>
            <consortium name="RefSeq"/>
        </authorList>
    </citation>
    <scope>IDENTIFICATION</scope>
    <source>
        <tissue evidence="1">Whole insect</tissue>
    </source>
</reference>
<dbReference type="RefSeq" id="XP_028155257.1">
    <property type="nucleotide sequence ID" value="XM_028299456.1"/>
</dbReference>
<dbReference type="PANTHER" id="PTHR33939">
    <property type="entry name" value="PROTEIN CBG22215"/>
    <property type="match status" value="1"/>
</dbReference>